<proteinExistence type="predicted"/>
<evidence type="ECO:0000256" key="1">
    <source>
        <dbReference type="SAM" id="Coils"/>
    </source>
</evidence>
<feature type="coiled-coil region" evidence="1">
    <location>
        <begin position="190"/>
        <end position="217"/>
    </location>
</feature>
<dbReference type="Pfam" id="PF09903">
    <property type="entry name" value="DUF2130"/>
    <property type="match status" value="1"/>
</dbReference>
<evidence type="ECO:0000256" key="2">
    <source>
        <dbReference type="SAM" id="MobiDB-lite"/>
    </source>
</evidence>
<organism evidence="3 4">
    <name type="scientific">Granulicella aggregans</name>
    <dbReference type="NCBI Taxonomy" id="474949"/>
    <lineage>
        <taxon>Bacteria</taxon>
        <taxon>Pseudomonadati</taxon>
        <taxon>Acidobacteriota</taxon>
        <taxon>Terriglobia</taxon>
        <taxon>Terriglobales</taxon>
        <taxon>Acidobacteriaceae</taxon>
        <taxon>Granulicella</taxon>
    </lineage>
</organism>
<evidence type="ECO:0000313" key="4">
    <source>
        <dbReference type="Proteomes" id="UP000540989"/>
    </source>
</evidence>
<name>A0A7W7ZIW8_9BACT</name>
<feature type="region of interest" description="Disordered" evidence="2">
    <location>
        <begin position="100"/>
        <end position="121"/>
    </location>
</feature>
<dbReference type="EMBL" id="JACHIP010000018">
    <property type="protein sequence ID" value="MBB5060713.1"/>
    <property type="molecule type" value="Genomic_DNA"/>
</dbReference>
<dbReference type="RefSeq" id="WP_184223169.1">
    <property type="nucleotide sequence ID" value="NZ_JACHIP010000018.1"/>
</dbReference>
<sequence>MPSQTDQSLVCPKCGEAIKLTESLAAPLVAATRAEYERQLANQAKTFEAEKLTLNAQKEANDRRAAELEAAASKQHQEVAQAVRDQVAKQLVTERKTIADQESARARQQMEDELKAERDASTLQKERIEMLTKKLTDAQAAEAELLKKKQQLEDKERELALDLQKGIAAGLADVRAKALAEAQSTLDLKVQDRDNKIADLLTQIDSLKRKAEQSSQQSQGESLELALEHQLRAQFPFDLIEAVAKGEFGGDVLQHVRDQSGQLCGKILWESKRTKAWSDSWLTKLKGDQRAAHADLAVIVSQTMPKDVTHFDHIEGIWVSSLGCILPVANALRVSVIELAGVRRSSEGQETKAQQIYAYLTGPRFKHRIECIAEKFTELRGDLDKERKWMNKQWAKRDSELLAVLEATSGMYGDLQGIAGQNLKEIDALEGPMRLELSS</sequence>
<dbReference type="AlphaFoldDB" id="A0A7W7ZIW8"/>
<comment type="caution">
    <text evidence="3">The sequence shown here is derived from an EMBL/GenBank/DDBJ whole genome shotgun (WGS) entry which is preliminary data.</text>
</comment>
<accession>A0A7W7ZIW8</accession>
<feature type="coiled-coil region" evidence="1">
    <location>
        <begin position="49"/>
        <end position="85"/>
    </location>
</feature>
<evidence type="ECO:0000313" key="3">
    <source>
        <dbReference type="EMBL" id="MBB5060713.1"/>
    </source>
</evidence>
<reference evidence="3 4" key="1">
    <citation type="submission" date="2020-08" db="EMBL/GenBank/DDBJ databases">
        <title>Genomic Encyclopedia of Type Strains, Phase IV (KMG-V): Genome sequencing to study the core and pangenomes of soil and plant-associated prokaryotes.</title>
        <authorList>
            <person name="Whitman W."/>
        </authorList>
    </citation>
    <scope>NUCLEOTIDE SEQUENCE [LARGE SCALE GENOMIC DNA]</scope>
    <source>
        <strain evidence="3 4">M8UP14</strain>
    </source>
</reference>
<dbReference type="Proteomes" id="UP000540989">
    <property type="component" value="Unassembled WGS sequence"/>
</dbReference>
<feature type="coiled-coil region" evidence="1">
    <location>
        <begin position="128"/>
        <end position="162"/>
    </location>
</feature>
<keyword evidence="1" id="KW-0175">Coiled coil</keyword>
<protein>
    <recommendedName>
        <fullName evidence="5">DUF2130 domain-containing protein</fullName>
    </recommendedName>
</protein>
<evidence type="ECO:0008006" key="5">
    <source>
        <dbReference type="Google" id="ProtNLM"/>
    </source>
</evidence>
<gene>
    <name evidence="3" type="ORF">HDF16_005449</name>
</gene>
<keyword evidence="4" id="KW-1185">Reference proteome</keyword>
<dbReference type="InterPro" id="IPR019219">
    <property type="entry name" value="DUF2130"/>
</dbReference>